<feature type="transmembrane region" description="Helical" evidence="6">
    <location>
        <begin position="114"/>
        <end position="135"/>
    </location>
</feature>
<sequence length="367" mass="41730">MSLMTMTAISVDRLLALMLGLRYKKIVTLNRAYIIVTTFWVFALVASLSGFFHHRIIFIYSSLVISFCLVISFASYTKIFCTLRYHQAQVRDQQQPSQTNALNMARFRRAVNSALWVQLALVVCYAPICIVNIVIAHTKKYSLLQVVICKVAVILLCFNSTLNPFLYCWKISEVRQAVKQTIREALCLVRSLRVESSLHPPSKLLYRCLATTDLLVGLVAQPLHVTYLMSAVHEHWSLCHYAREATYITGVALCGVSLLTMTVISVDRLLALLLGLRYKEIVTLKRIYIIIASFWVFCLVASLCIIFDQRITNLCVLILIPLSLLISLASYTKIFRTLRHHQAQVQQQPSQPNALNMARYRKAVHSA</sequence>
<feature type="transmembrane region" description="Helical" evidence="6">
    <location>
        <begin position="287"/>
        <end position="305"/>
    </location>
</feature>
<organism evidence="8 9">
    <name type="scientific">Pocillopora meandrina</name>
    <dbReference type="NCBI Taxonomy" id="46732"/>
    <lineage>
        <taxon>Eukaryota</taxon>
        <taxon>Metazoa</taxon>
        <taxon>Cnidaria</taxon>
        <taxon>Anthozoa</taxon>
        <taxon>Hexacorallia</taxon>
        <taxon>Scleractinia</taxon>
        <taxon>Astrocoeniina</taxon>
        <taxon>Pocilloporidae</taxon>
        <taxon>Pocillopora</taxon>
    </lineage>
</organism>
<comment type="subcellular location">
    <subcellularLocation>
        <location evidence="1">Cell membrane</location>
        <topology evidence="1">Multi-pass membrane protein</topology>
    </subcellularLocation>
</comment>
<feature type="transmembrane region" description="Helical" evidence="6">
    <location>
        <begin position="245"/>
        <end position="266"/>
    </location>
</feature>
<keyword evidence="3 6" id="KW-0812">Transmembrane</keyword>
<dbReference type="SUPFAM" id="SSF81321">
    <property type="entry name" value="Family A G protein-coupled receptor-like"/>
    <property type="match status" value="2"/>
</dbReference>
<evidence type="ECO:0000256" key="4">
    <source>
        <dbReference type="ARBA" id="ARBA00022989"/>
    </source>
</evidence>
<keyword evidence="4 6" id="KW-1133">Transmembrane helix</keyword>
<keyword evidence="5 6" id="KW-0472">Membrane</keyword>
<feature type="domain" description="G-protein coupled receptors family 1 profile" evidence="7">
    <location>
        <begin position="1"/>
        <end position="167"/>
    </location>
</feature>
<dbReference type="GO" id="GO:0005886">
    <property type="term" value="C:plasma membrane"/>
    <property type="evidence" value="ECO:0007669"/>
    <property type="project" value="UniProtKB-SubCell"/>
</dbReference>
<dbReference type="Pfam" id="PF00001">
    <property type="entry name" value="7tm_1"/>
    <property type="match status" value="3"/>
</dbReference>
<evidence type="ECO:0000256" key="6">
    <source>
        <dbReference type="SAM" id="Phobius"/>
    </source>
</evidence>
<dbReference type="Proteomes" id="UP001159428">
    <property type="component" value="Unassembled WGS sequence"/>
</dbReference>
<feature type="transmembrane region" description="Helical" evidence="6">
    <location>
        <begin position="57"/>
        <end position="76"/>
    </location>
</feature>
<comment type="caution">
    <text evidence="8">The sequence shown here is derived from an EMBL/GenBank/DDBJ whole genome shotgun (WGS) entry which is preliminary data.</text>
</comment>
<dbReference type="InterPro" id="IPR000276">
    <property type="entry name" value="GPCR_Rhodpsn"/>
</dbReference>
<feature type="domain" description="G-protein coupled receptors family 1 profile" evidence="7">
    <location>
        <begin position="184"/>
        <end position="367"/>
    </location>
</feature>
<gene>
    <name evidence="8" type="ORF">PMEA_00035822</name>
</gene>
<keyword evidence="9" id="KW-1185">Reference proteome</keyword>
<evidence type="ECO:0000256" key="2">
    <source>
        <dbReference type="ARBA" id="ARBA00022475"/>
    </source>
</evidence>
<feature type="transmembrane region" description="Helical" evidence="6">
    <location>
        <begin position="141"/>
        <end position="162"/>
    </location>
</feature>
<dbReference type="GO" id="GO:0004930">
    <property type="term" value="F:G protein-coupled receptor activity"/>
    <property type="evidence" value="ECO:0007669"/>
    <property type="project" value="InterPro"/>
</dbReference>
<feature type="non-terminal residue" evidence="8">
    <location>
        <position position="367"/>
    </location>
</feature>
<feature type="transmembrane region" description="Helical" evidence="6">
    <location>
        <begin position="32"/>
        <end position="51"/>
    </location>
</feature>
<dbReference type="Gene3D" id="1.20.1070.10">
    <property type="entry name" value="Rhodopsin 7-helix transmembrane proteins"/>
    <property type="match status" value="2"/>
</dbReference>
<dbReference type="PROSITE" id="PS50262">
    <property type="entry name" value="G_PROTEIN_RECEP_F1_2"/>
    <property type="match status" value="2"/>
</dbReference>
<reference evidence="8 9" key="1">
    <citation type="submission" date="2022-05" db="EMBL/GenBank/DDBJ databases">
        <authorList>
            <consortium name="Genoscope - CEA"/>
            <person name="William W."/>
        </authorList>
    </citation>
    <scope>NUCLEOTIDE SEQUENCE [LARGE SCALE GENOMIC DNA]</scope>
</reference>
<evidence type="ECO:0000313" key="9">
    <source>
        <dbReference type="Proteomes" id="UP001159428"/>
    </source>
</evidence>
<dbReference type="InterPro" id="IPR017452">
    <property type="entry name" value="GPCR_Rhodpsn_7TM"/>
</dbReference>
<dbReference type="AlphaFoldDB" id="A0AAU9XZ84"/>
<evidence type="ECO:0000259" key="7">
    <source>
        <dbReference type="PROSITE" id="PS50262"/>
    </source>
</evidence>
<evidence type="ECO:0000256" key="3">
    <source>
        <dbReference type="ARBA" id="ARBA00022692"/>
    </source>
</evidence>
<evidence type="ECO:0000256" key="5">
    <source>
        <dbReference type="ARBA" id="ARBA00023136"/>
    </source>
</evidence>
<evidence type="ECO:0000313" key="8">
    <source>
        <dbReference type="EMBL" id="CAH3163978.1"/>
    </source>
</evidence>
<dbReference type="PANTHER" id="PTHR22750">
    <property type="entry name" value="G-PROTEIN COUPLED RECEPTOR"/>
    <property type="match status" value="1"/>
</dbReference>
<name>A0AAU9XZ84_9CNID</name>
<dbReference type="PRINTS" id="PR00237">
    <property type="entry name" value="GPCRRHODOPSN"/>
</dbReference>
<proteinExistence type="predicted"/>
<dbReference type="CDD" id="cd00637">
    <property type="entry name" value="7tm_classA_rhodopsin-like"/>
    <property type="match status" value="1"/>
</dbReference>
<accession>A0AAU9XZ84</accession>
<dbReference type="EMBL" id="CALNXJ010000098">
    <property type="protein sequence ID" value="CAH3163978.1"/>
    <property type="molecule type" value="Genomic_DNA"/>
</dbReference>
<evidence type="ECO:0000256" key="1">
    <source>
        <dbReference type="ARBA" id="ARBA00004651"/>
    </source>
</evidence>
<protein>
    <recommendedName>
        <fullName evidence="7">G-protein coupled receptors family 1 profile domain-containing protein</fullName>
    </recommendedName>
</protein>
<feature type="transmembrane region" description="Helical" evidence="6">
    <location>
        <begin position="311"/>
        <end position="331"/>
    </location>
</feature>
<keyword evidence="2" id="KW-1003">Cell membrane</keyword>